<dbReference type="Pfam" id="PF00657">
    <property type="entry name" value="Lipase_GDSL"/>
    <property type="match status" value="1"/>
</dbReference>
<protein>
    <submittedName>
        <fullName evidence="1">SGNH/GDSL hydrolase family protein</fullName>
    </submittedName>
</protein>
<dbReference type="Proteomes" id="UP000603641">
    <property type="component" value="Unassembled WGS sequence"/>
</dbReference>
<keyword evidence="2" id="KW-1185">Reference proteome</keyword>
<evidence type="ECO:0000313" key="1">
    <source>
        <dbReference type="EMBL" id="MBD7965446.1"/>
    </source>
</evidence>
<dbReference type="Gene3D" id="3.40.50.1110">
    <property type="entry name" value="SGNH hydrolase"/>
    <property type="match status" value="1"/>
</dbReference>
<dbReference type="GO" id="GO:0016787">
    <property type="term" value="F:hydrolase activity"/>
    <property type="evidence" value="ECO:0007669"/>
    <property type="project" value="UniProtKB-KW"/>
</dbReference>
<reference evidence="1 2" key="1">
    <citation type="submission" date="2020-08" db="EMBL/GenBank/DDBJ databases">
        <title>A Genomic Blueprint of the Chicken Gut Microbiome.</title>
        <authorList>
            <person name="Gilroy R."/>
            <person name="Ravi A."/>
            <person name="Getino M."/>
            <person name="Pursley I."/>
            <person name="Horton D.L."/>
            <person name="Alikhan N.-F."/>
            <person name="Baker D."/>
            <person name="Gharbi K."/>
            <person name="Hall N."/>
            <person name="Watson M."/>
            <person name="Adriaenssens E.M."/>
            <person name="Foster-Nyarko E."/>
            <person name="Jarju S."/>
            <person name="Secka A."/>
            <person name="Antonio M."/>
            <person name="Oren A."/>
            <person name="Chaudhuri R."/>
            <person name="La Ragione R.M."/>
            <person name="Hildebrand F."/>
            <person name="Pallen M.J."/>
        </authorList>
    </citation>
    <scope>NUCLEOTIDE SEQUENCE [LARGE SCALE GENOMIC DNA]</scope>
    <source>
        <strain evidence="1 2">Sa2CUA10</strain>
    </source>
</reference>
<dbReference type="SUPFAM" id="SSF52266">
    <property type="entry name" value="SGNH hydrolase"/>
    <property type="match status" value="1"/>
</dbReference>
<name>A0ABR8SPL3_9BACL</name>
<accession>A0ABR8SPL3</accession>
<comment type="caution">
    <text evidence="1">The sequence shown here is derived from an EMBL/GenBank/DDBJ whole genome shotgun (WGS) entry which is preliminary data.</text>
</comment>
<keyword evidence="1" id="KW-0378">Hydrolase</keyword>
<dbReference type="InterPro" id="IPR036514">
    <property type="entry name" value="SGNH_hydro_sf"/>
</dbReference>
<dbReference type="RefSeq" id="WP_191754676.1">
    <property type="nucleotide sequence ID" value="NZ_JACSQM010000007.1"/>
</dbReference>
<dbReference type="EMBL" id="JACSQM010000007">
    <property type="protein sequence ID" value="MBD7965446.1"/>
    <property type="molecule type" value="Genomic_DNA"/>
</dbReference>
<sequence length="231" mass="26031">MRIGLIGDSLTEGRPGVSFFHLLQEQYPHMTFVNLGKPGESVKSLHSRLAKTKLENFDLVFLWIGVNDVYSKLLSMQAQPVAKDHEEFRDYYQKILECVSSSSKSVITVTPAIVGENLNNVPNKEIKQLNTLITSITNKYGNATTLNLHSVFEQHLSTVNSSDYISTKVLRVMKDVLFYKKPSRIDKLSKKRGLHLTLDGIHLNSIGAQIVAEEYAKMIDQHQSTNKNAIQ</sequence>
<organism evidence="1 2">
    <name type="scientific">Fictibacillus norfolkensis</name>
    <dbReference type="NCBI Taxonomy" id="2762233"/>
    <lineage>
        <taxon>Bacteria</taxon>
        <taxon>Bacillati</taxon>
        <taxon>Bacillota</taxon>
        <taxon>Bacilli</taxon>
        <taxon>Bacillales</taxon>
        <taxon>Fictibacillaceae</taxon>
        <taxon>Fictibacillus</taxon>
    </lineage>
</organism>
<proteinExistence type="predicted"/>
<evidence type="ECO:0000313" key="2">
    <source>
        <dbReference type="Proteomes" id="UP000603641"/>
    </source>
</evidence>
<dbReference type="InterPro" id="IPR001087">
    <property type="entry name" value="GDSL"/>
</dbReference>
<gene>
    <name evidence="1" type="ORF">H9648_15400</name>
</gene>